<keyword evidence="4" id="KW-0472">Membrane</keyword>
<evidence type="ECO:0000256" key="4">
    <source>
        <dbReference type="ARBA" id="ARBA00023136"/>
    </source>
</evidence>
<dbReference type="Proteomes" id="UP000678499">
    <property type="component" value="Unassembled WGS sequence"/>
</dbReference>
<proteinExistence type="predicted"/>
<dbReference type="AlphaFoldDB" id="A0A7R9BTJ1"/>
<gene>
    <name evidence="6" type="ORF">NMOB1V02_LOCUS8967</name>
</gene>
<dbReference type="InterPro" id="IPR028082">
    <property type="entry name" value="Peripla_BP_I"/>
</dbReference>
<feature type="non-terminal residue" evidence="6">
    <location>
        <position position="1"/>
    </location>
</feature>
<keyword evidence="3" id="KW-1133">Transmembrane helix</keyword>
<dbReference type="EMBL" id="CAJPEX010002769">
    <property type="protein sequence ID" value="CAG0921471.1"/>
    <property type="molecule type" value="Genomic_DNA"/>
</dbReference>
<dbReference type="OrthoDB" id="5984008at2759"/>
<evidence type="ECO:0000259" key="5">
    <source>
        <dbReference type="Pfam" id="PF01094"/>
    </source>
</evidence>
<feature type="domain" description="Receptor ligand binding region" evidence="5">
    <location>
        <begin position="2"/>
        <end position="77"/>
    </location>
</feature>
<sequence>MYDAVTLYALALFKLNSESPEGVSLGPLDCSQNQAWEEGRNLIWFMKMMTFDGITGPIRLDAQGYRKEFGLDILELGKKGLEKVGRWERNRGANYSRLWTDREAEYRQELKDKNLIVTVPI</sequence>
<evidence type="ECO:0000256" key="1">
    <source>
        <dbReference type="ARBA" id="ARBA00004370"/>
    </source>
</evidence>
<name>A0A7R9BTJ1_9CRUS</name>
<keyword evidence="7" id="KW-1185">Reference proteome</keyword>
<evidence type="ECO:0000313" key="6">
    <source>
        <dbReference type="EMBL" id="CAD7281319.1"/>
    </source>
</evidence>
<protein>
    <recommendedName>
        <fullName evidence="5">Receptor ligand binding region domain-containing protein</fullName>
    </recommendedName>
</protein>
<evidence type="ECO:0000256" key="2">
    <source>
        <dbReference type="ARBA" id="ARBA00022692"/>
    </source>
</evidence>
<dbReference type="Gene3D" id="3.40.50.2300">
    <property type="match status" value="1"/>
</dbReference>
<dbReference type="InterPro" id="IPR001828">
    <property type="entry name" value="ANF_lig-bd_rcpt"/>
</dbReference>
<evidence type="ECO:0000313" key="7">
    <source>
        <dbReference type="Proteomes" id="UP000678499"/>
    </source>
</evidence>
<dbReference type="Pfam" id="PF01094">
    <property type="entry name" value="ANF_receptor"/>
    <property type="match status" value="1"/>
</dbReference>
<comment type="subcellular location">
    <subcellularLocation>
        <location evidence="1">Membrane</location>
    </subcellularLocation>
</comment>
<keyword evidence="2" id="KW-0812">Transmembrane</keyword>
<dbReference type="EMBL" id="OA884806">
    <property type="protein sequence ID" value="CAD7281319.1"/>
    <property type="molecule type" value="Genomic_DNA"/>
</dbReference>
<dbReference type="SUPFAM" id="SSF53822">
    <property type="entry name" value="Periplasmic binding protein-like I"/>
    <property type="match status" value="1"/>
</dbReference>
<evidence type="ECO:0000256" key="3">
    <source>
        <dbReference type="ARBA" id="ARBA00022989"/>
    </source>
</evidence>
<organism evidence="6">
    <name type="scientific">Notodromas monacha</name>
    <dbReference type="NCBI Taxonomy" id="399045"/>
    <lineage>
        <taxon>Eukaryota</taxon>
        <taxon>Metazoa</taxon>
        <taxon>Ecdysozoa</taxon>
        <taxon>Arthropoda</taxon>
        <taxon>Crustacea</taxon>
        <taxon>Oligostraca</taxon>
        <taxon>Ostracoda</taxon>
        <taxon>Podocopa</taxon>
        <taxon>Podocopida</taxon>
        <taxon>Cypridocopina</taxon>
        <taxon>Cypridoidea</taxon>
        <taxon>Cyprididae</taxon>
        <taxon>Notodromas</taxon>
    </lineage>
</organism>
<accession>A0A7R9BTJ1</accession>
<reference evidence="6" key="1">
    <citation type="submission" date="2020-11" db="EMBL/GenBank/DDBJ databases">
        <authorList>
            <person name="Tran Van P."/>
        </authorList>
    </citation>
    <scope>NUCLEOTIDE SEQUENCE</scope>
</reference>
<dbReference type="GO" id="GO:0016020">
    <property type="term" value="C:membrane"/>
    <property type="evidence" value="ECO:0007669"/>
    <property type="project" value="UniProtKB-SubCell"/>
</dbReference>